<keyword evidence="2" id="KW-1133">Transmembrane helix</keyword>
<organism evidence="3 4">
    <name type="scientific">Rhizopogon vesiculosus</name>
    <dbReference type="NCBI Taxonomy" id="180088"/>
    <lineage>
        <taxon>Eukaryota</taxon>
        <taxon>Fungi</taxon>
        <taxon>Dikarya</taxon>
        <taxon>Basidiomycota</taxon>
        <taxon>Agaricomycotina</taxon>
        <taxon>Agaricomycetes</taxon>
        <taxon>Agaricomycetidae</taxon>
        <taxon>Boletales</taxon>
        <taxon>Suillineae</taxon>
        <taxon>Rhizopogonaceae</taxon>
        <taxon>Rhizopogon</taxon>
    </lineage>
</organism>
<feature type="compositionally biased region" description="Low complexity" evidence="1">
    <location>
        <begin position="183"/>
        <end position="205"/>
    </location>
</feature>
<dbReference type="EMBL" id="LVVM01001586">
    <property type="protein sequence ID" value="OJA18201.1"/>
    <property type="molecule type" value="Genomic_DNA"/>
</dbReference>
<keyword evidence="2" id="KW-0472">Membrane</keyword>
<sequence>MSSVPGLSTTSAFPTTTTSSPLFESSFPDTSPTTSASSTPSSSSEPSLTSSAALYLYTFLATLVLLLAVSSAIVIRSLILRRRHQRIVEEAIRTGTWLPHQTYDHRSSRRRRDIGKKPKMWEAWLRSGDGGDDAKCAWNDIMPIYASYAKPSPQFPAEESAQTQSDVQSRTMRFLRPFHRHPSSSQSPNVPSAPASSSPPRSASPALRVAVLVAMPCPPQQRAREMDGPPVIELGVVELPLRDPSPIEQ</sequence>
<feature type="region of interest" description="Disordered" evidence="1">
    <location>
        <begin position="178"/>
        <end position="205"/>
    </location>
</feature>
<reference evidence="3 4" key="1">
    <citation type="submission" date="2016-03" db="EMBL/GenBank/DDBJ databases">
        <title>Comparative genomics of the ectomycorrhizal sister species Rhizopogon vinicolor and Rhizopogon vesiculosus (Basidiomycota: Boletales) reveals a divergence of the mating type B locus.</title>
        <authorList>
            <person name="Mujic A.B."/>
            <person name="Kuo A."/>
            <person name="Tritt A."/>
            <person name="Lipzen A."/>
            <person name="Chen C."/>
            <person name="Johnson J."/>
            <person name="Sharma A."/>
            <person name="Barry K."/>
            <person name="Grigoriev I.V."/>
            <person name="Spatafora J.W."/>
        </authorList>
    </citation>
    <scope>NUCLEOTIDE SEQUENCE [LARGE SCALE GENOMIC DNA]</scope>
    <source>
        <strain evidence="3 4">AM-OR11-056</strain>
    </source>
</reference>
<evidence type="ECO:0000256" key="2">
    <source>
        <dbReference type="SAM" id="Phobius"/>
    </source>
</evidence>
<keyword evidence="2" id="KW-0812">Transmembrane</keyword>
<protein>
    <submittedName>
        <fullName evidence="3">Uncharacterized protein</fullName>
    </submittedName>
</protein>
<gene>
    <name evidence="3" type="ORF">AZE42_08885</name>
</gene>
<comment type="caution">
    <text evidence="3">The sequence shown here is derived from an EMBL/GenBank/DDBJ whole genome shotgun (WGS) entry which is preliminary data.</text>
</comment>
<evidence type="ECO:0000313" key="3">
    <source>
        <dbReference type="EMBL" id="OJA18201.1"/>
    </source>
</evidence>
<dbReference type="Proteomes" id="UP000183567">
    <property type="component" value="Unassembled WGS sequence"/>
</dbReference>
<evidence type="ECO:0000313" key="4">
    <source>
        <dbReference type="Proteomes" id="UP000183567"/>
    </source>
</evidence>
<keyword evidence="4" id="KW-1185">Reference proteome</keyword>
<name>A0A1J8QXS7_9AGAM</name>
<dbReference type="AlphaFoldDB" id="A0A1J8QXS7"/>
<proteinExistence type="predicted"/>
<dbReference type="OrthoDB" id="2683906at2759"/>
<evidence type="ECO:0000256" key="1">
    <source>
        <dbReference type="SAM" id="MobiDB-lite"/>
    </source>
</evidence>
<feature type="compositionally biased region" description="Low complexity" evidence="1">
    <location>
        <begin position="8"/>
        <end position="47"/>
    </location>
</feature>
<feature type="transmembrane region" description="Helical" evidence="2">
    <location>
        <begin position="54"/>
        <end position="75"/>
    </location>
</feature>
<feature type="region of interest" description="Disordered" evidence="1">
    <location>
        <begin position="1"/>
        <end position="47"/>
    </location>
</feature>
<accession>A0A1J8QXS7</accession>